<evidence type="ECO:0000256" key="4">
    <source>
        <dbReference type="ARBA" id="ARBA00022692"/>
    </source>
</evidence>
<dbReference type="FunFam" id="1.20.1250.20:FF:000134">
    <property type="entry name" value="MFS sugar transporter protein"/>
    <property type="match status" value="1"/>
</dbReference>
<keyword evidence="12" id="KW-1185">Reference proteome</keyword>
<dbReference type="PROSITE" id="PS00217">
    <property type="entry name" value="SUGAR_TRANSPORT_2"/>
    <property type="match status" value="1"/>
</dbReference>
<dbReference type="PANTHER" id="PTHR48022:SF38">
    <property type="entry name" value="MAJOR FACILITATOR SUPERFAMILY (MFS) PROFILE DOMAIN-CONTAINING PROTEIN-RELATED"/>
    <property type="match status" value="1"/>
</dbReference>
<feature type="transmembrane region" description="Helical" evidence="9">
    <location>
        <begin position="87"/>
        <end position="107"/>
    </location>
</feature>
<evidence type="ECO:0000256" key="8">
    <source>
        <dbReference type="SAM" id="Coils"/>
    </source>
</evidence>
<keyword evidence="3 7" id="KW-0813">Transport</keyword>
<accession>A0A0D1ZRA7</accession>
<evidence type="ECO:0000256" key="3">
    <source>
        <dbReference type="ARBA" id="ARBA00022448"/>
    </source>
</evidence>
<dbReference type="OrthoDB" id="6612291at2759"/>
<dbReference type="Proteomes" id="UP000054466">
    <property type="component" value="Unassembled WGS sequence"/>
</dbReference>
<evidence type="ECO:0000256" key="5">
    <source>
        <dbReference type="ARBA" id="ARBA00022989"/>
    </source>
</evidence>
<proteinExistence type="inferred from homology"/>
<dbReference type="RefSeq" id="XP_016250752.1">
    <property type="nucleotide sequence ID" value="XM_016393233.1"/>
</dbReference>
<evidence type="ECO:0000256" key="7">
    <source>
        <dbReference type="RuleBase" id="RU003346"/>
    </source>
</evidence>
<evidence type="ECO:0000256" key="1">
    <source>
        <dbReference type="ARBA" id="ARBA00004141"/>
    </source>
</evidence>
<dbReference type="Pfam" id="PF00083">
    <property type="entry name" value="Sugar_tr"/>
    <property type="match status" value="1"/>
</dbReference>
<evidence type="ECO:0000256" key="6">
    <source>
        <dbReference type="ARBA" id="ARBA00023136"/>
    </source>
</evidence>
<feature type="coiled-coil region" evidence="8">
    <location>
        <begin position="472"/>
        <end position="499"/>
    </location>
</feature>
<feature type="transmembrane region" description="Helical" evidence="9">
    <location>
        <begin position="268"/>
        <end position="286"/>
    </location>
</feature>
<dbReference type="Gene3D" id="1.20.1250.20">
    <property type="entry name" value="MFS general substrate transporter like domains"/>
    <property type="match status" value="1"/>
</dbReference>
<feature type="transmembrane region" description="Helical" evidence="9">
    <location>
        <begin position="334"/>
        <end position="357"/>
    </location>
</feature>
<feature type="domain" description="Major facilitator superfamily (MFS) profile" evidence="10">
    <location>
        <begin position="11"/>
        <end position="456"/>
    </location>
</feature>
<dbReference type="EMBL" id="KN847042">
    <property type="protein sequence ID" value="KIW30536.1"/>
    <property type="molecule type" value="Genomic_DNA"/>
</dbReference>
<dbReference type="NCBIfam" id="TIGR00879">
    <property type="entry name" value="SP"/>
    <property type="match status" value="1"/>
</dbReference>
<dbReference type="InterPro" id="IPR003663">
    <property type="entry name" value="Sugar/inositol_transpt"/>
</dbReference>
<reference evidence="11 12" key="1">
    <citation type="submission" date="2015-01" db="EMBL/GenBank/DDBJ databases">
        <title>The Genome Sequence of Cladophialophora immunda CBS83496.</title>
        <authorList>
            <consortium name="The Broad Institute Genomics Platform"/>
            <person name="Cuomo C."/>
            <person name="de Hoog S."/>
            <person name="Gorbushina A."/>
            <person name="Stielow B."/>
            <person name="Teixiera M."/>
            <person name="Abouelleil A."/>
            <person name="Chapman S.B."/>
            <person name="Priest M."/>
            <person name="Young S.K."/>
            <person name="Wortman J."/>
            <person name="Nusbaum C."/>
            <person name="Birren B."/>
        </authorList>
    </citation>
    <scope>NUCLEOTIDE SEQUENCE [LARGE SCALE GENOMIC DNA]</scope>
    <source>
        <strain evidence="11 12">CBS 83496</strain>
    </source>
</reference>
<dbReference type="InterPro" id="IPR005829">
    <property type="entry name" value="Sugar_transporter_CS"/>
</dbReference>
<evidence type="ECO:0000259" key="10">
    <source>
        <dbReference type="PROSITE" id="PS50850"/>
    </source>
</evidence>
<gene>
    <name evidence="11" type="ORF">PV07_06275</name>
</gene>
<feature type="transmembrane region" description="Helical" evidence="9">
    <location>
        <begin position="178"/>
        <end position="199"/>
    </location>
</feature>
<evidence type="ECO:0000313" key="11">
    <source>
        <dbReference type="EMBL" id="KIW30536.1"/>
    </source>
</evidence>
<dbReference type="HOGENOM" id="CLU_001265_30_13_1"/>
<feature type="transmembrane region" description="Helical" evidence="9">
    <location>
        <begin position="433"/>
        <end position="452"/>
    </location>
</feature>
<dbReference type="PROSITE" id="PS00216">
    <property type="entry name" value="SUGAR_TRANSPORT_1"/>
    <property type="match status" value="1"/>
</dbReference>
<feature type="transmembrane region" description="Helical" evidence="9">
    <location>
        <begin position="403"/>
        <end position="421"/>
    </location>
</feature>
<evidence type="ECO:0000313" key="12">
    <source>
        <dbReference type="Proteomes" id="UP000054466"/>
    </source>
</evidence>
<feature type="transmembrane region" description="Helical" evidence="9">
    <location>
        <begin position="306"/>
        <end position="325"/>
    </location>
</feature>
<sequence length="504" mass="55496">MVATTRYNLTIVLFVALSALTYGYAFSVFSTSIGQAGFYKYFNLDLEGHGAAYTNSILGAINALFSAGAAFGALSIAWLPDWMGRRFTIVFAAALSLVGGALVTGSVNIPMLVVVRFLHGLGVGQCITITPIYLSEVAPPQQRGFLTGQNAVALVFGYLLSAWVGYGTYFASNETFAWRFPLSLSCLFPLILLIGSPWVPESPRWLIWKDRMEEAWKITEQLHFDPNDPSQRQAKEEFYQMRMQIEYDRAADLSLSYMFKKPSLRRRVLLGCGVLLGSQSCGPLVINNYGVVLYQGLGMTGSMPLLMYALYIVVGMFFNIISSLIMDKVGRRKLFLGGWTGTTVMLSCETALVASFAGTDNKGGNAAAVFFLFAFVTMYGLCIDGTAYVYCAEVFPTMYRAKGMALGLFVYYTASIAYLTPAATAIKNIGWKFYLVFISCSFAAVVLTYFFVPETAGLSLEEVNELFGEKVLVNLTHASEEEKNNIDRAIEEKQGVMTETIEKA</sequence>
<comment type="subcellular location">
    <subcellularLocation>
        <location evidence="1">Membrane</location>
        <topology evidence="1">Multi-pass membrane protein</topology>
    </subcellularLocation>
</comment>
<feature type="transmembrane region" description="Helical" evidence="9">
    <location>
        <begin position="113"/>
        <end position="134"/>
    </location>
</feature>
<organism evidence="11 12">
    <name type="scientific">Cladophialophora immunda</name>
    <dbReference type="NCBI Taxonomy" id="569365"/>
    <lineage>
        <taxon>Eukaryota</taxon>
        <taxon>Fungi</taxon>
        <taxon>Dikarya</taxon>
        <taxon>Ascomycota</taxon>
        <taxon>Pezizomycotina</taxon>
        <taxon>Eurotiomycetes</taxon>
        <taxon>Chaetothyriomycetidae</taxon>
        <taxon>Chaetothyriales</taxon>
        <taxon>Herpotrichiellaceae</taxon>
        <taxon>Cladophialophora</taxon>
    </lineage>
</organism>
<name>A0A0D1ZRA7_9EURO</name>
<feature type="transmembrane region" description="Helical" evidence="9">
    <location>
        <begin position="57"/>
        <end position="80"/>
    </location>
</feature>
<keyword evidence="6 9" id="KW-0472">Membrane</keyword>
<dbReference type="VEuPathDB" id="FungiDB:PV07_06275"/>
<feature type="transmembrane region" description="Helical" evidence="9">
    <location>
        <begin position="369"/>
        <end position="391"/>
    </location>
</feature>
<dbReference type="PRINTS" id="PR00171">
    <property type="entry name" value="SUGRTRNSPORT"/>
</dbReference>
<evidence type="ECO:0000256" key="2">
    <source>
        <dbReference type="ARBA" id="ARBA00010992"/>
    </source>
</evidence>
<dbReference type="InterPro" id="IPR050360">
    <property type="entry name" value="MFS_Sugar_Transporters"/>
</dbReference>
<dbReference type="InterPro" id="IPR036259">
    <property type="entry name" value="MFS_trans_sf"/>
</dbReference>
<evidence type="ECO:0000256" key="9">
    <source>
        <dbReference type="SAM" id="Phobius"/>
    </source>
</evidence>
<comment type="similarity">
    <text evidence="2 7">Belongs to the major facilitator superfamily. Sugar transporter (TC 2.A.1.1) family.</text>
</comment>
<dbReference type="InterPro" id="IPR005828">
    <property type="entry name" value="MFS_sugar_transport-like"/>
</dbReference>
<dbReference type="PANTHER" id="PTHR48022">
    <property type="entry name" value="PLASTIDIC GLUCOSE TRANSPORTER 4"/>
    <property type="match status" value="1"/>
</dbReference>
<dbReference type="AlphaFoldDB" id="A0A0D1ZRA7"/>
<dbReference type="GeneID" id="27345469"/>
<protein>
    <recommendedName>
        <fullName evidence="10">Major facilitator superfamily (MFS) profile domain-containing protein</fullName>
    </recommendedName>
</protein>
<dbReference type="PROSITE" id="PS50850">
    <property type="entry name" value="MFS"/>
    <property type="match status" value="1"/>
</dbReference>
<dbReference type="GO" id="GO:0005351">
    <property type="term" value="F:carbohydrate:proton symporter activity"/>
    <property type="evidence" value="ECO:0007669"/>
    <property type="project" value="TreeGrafter"/>
</dbReference>
<dbReference type="InterPro" id="IPR020846">
    <property type="entry name" value="MFS_dom"/>
</dbReference>
<keyword evidence="4 9" id="KW-0812">Transmembrane</keyword>
<feature type="transmembrane region" description="Helical" evidence="9">
    <location>
        <begin position="146"/>
        <end position="166"/>
    </location>
</feature>
<dbReference type="SUPFAM" id="SSF103473">
    <property type="entry name" value="MFS general substrate transporter"/>
    <property type="match status" value="1"/>
</dbReference>
<keyword evidence="5 9" id="KW-1133">Transmembrane helix</keyword>
<keyword evidence="8" id="KW-0175">Coiled coil</keyword>
<dbReference type="GO" id="GO:0016020">
    <property type="term" value="C:membrane"/>
    <property type="evidence" value="ECO:0007669"/>
    <property type="project" value="UniProtKB-SubCell"/>
</dbReference>